<keyword evidence="12 18" id="KW-0520">NAD</keyword>
<evidence type="ECO:0000256" key="14">
    <source>
        <dbReference type="ARBA" id="ARBA00023242"/>
    </source>
</evidence>
<dbReference type="GO" id="GO:0003950">
    <property type="term" value="F:NAD+ poly-ADP-ribosyltransferase activity"/>
    <property type="evidence" value="ECO:0000318"/>
    <property type="project" value="GO_Central"/>
</dbReference>
<dbReference type="GO" id="GO:0003677">
    <property type="term" value="F:DNA binding"/>
    <property type="evidence" value="ECO:0007669"/>
    <property type="project" value="UniProtKB-KW"/>
</dbReference>
<dbReference type="InterPro" id="IPR036616">
    <property type="entry name" value="Poly(ADP-ribose)pol_reg_dom_sf"/>
</dbReference>
<evidence type="ECO:0000259" key="22">
    <source>
        <dbReference type="PROSITE" id="PS51060"/>
    </source>
</evidence>
<comment type="function">
    <text evidence="16">Involved in the base excision repair (BER) pathway, by catalyzing the poly(ADP-ribosyl)ation of a limited number of acceptor proteins involved in chromatin architecture and in DNA metabolism. This modification follows DNA damages and appears as an obligatory step in a detection/signaling pathway leading to the reparation of DNA strand breaks.</text>
</comment>
<evidence type="ECO:0000256" key="16">
    <source>
        <dbReference type="ARBA" id="ARBA00024945"/>
    </source>
</evidence>
<evidence type="ECO:0000256" key="10">
    <source>
        <dbReference type="ARBA" id="ARBA00022771"/>
    </source>
</evidence>
<evidence type="ECO:0000259" key="21">
    <source>
        <dbReference type="PROSITE" id="PS51059"/>
    </source>
</evidence>
<keyword evidence="7" id="KW-0479">Metal-binding</keyword>
<dbReference type="GO" id="GO:0006302">
    <property type="term" value="P:double-strand break repair"/>
    <property type="evidence" value="ECO:0000318"/>
    <property type="project" value="GO_Central"/>
</dbReference>
<dbReference type="PROSITE" id="PS50800">
    <property type="entry name" value="SAP"/>
    <property type="match status" value="3"/>
</dbReference>
<dbReference type="SUPFAM" id="SSF68906">
    <property type="entry name" value="SAP domain"/>
    <property type="match status" value="1"/>
</dbReference>
<accession>A0A0K9PBJ9</accession>
<evidence type="ECO:0000256" key="8">
    <source>
        <dbReference type="ARBA" id="ARBA00022737"/>
    </source>
</evidence>
<evidence type="ECO:0000256" key="2">
    <source>
        <dbReference type="ARBA" id="ARBA00000459"/>
    </source>
</evidence>
<keyword evidence="8" id="KW-0677">Repeat</keyword>
<dbReference type="Proteomes" id="UP000036987">
    <property type="component" value="Unassembled WGS sequence"/>
</dbReference>
<gene>
    <name evidence="24" type="ORF">ZOSMA_2G03580</name>
</gene>
<keyword evidence="13" id="KW-0238">DNA-binding</keyword>
<dbReference type="InterPro" id="IPR008893">
    <property type="entry name" value="WGR_domain"/>
</dbReference>
<organism evidence="24 25">
    <name type="scientific">Zostera marina</name>
    <name type="common">Eelgrass</name>
    <dbReference type="NCBI Taxonomy" id="29655"/>
    <lineage>
        <taxon>Eukaryota</taxon>
        <taxon>Viridiplantae</taxon>
        <taxon>Streptophyta</taxon>
        <taxon>Embryophyta</taxon>
        <taxon>Tracheophyta</taxon>
        <taxon>Spermatophyta</taxon>
        <taxon>Magnoliopsida</taxon>
        <taxon>Liliopsida</taxon>
        <taxon>Zosteraceae</taxon>
        <taxon>Zostera</taxon>
    </lineage>
</organism>
<dbReference type="Gene3D" id="3.90.228.10">
    <property type="match status" value="1"/>
</dbReference>
<dbReference type="FunFam" id="3.90.228.10:FF:000002">
    <property type="entry name" value="Poly [ADP-ribose] polymerase"/>
    <property type="match status" value="1"/>
</dbReference>
<evidence type="ECO:0000313" key="24">
    <source>
        <dbReference type="EMBL" id="KMZ66341.1"/>
    </source>
</evidence>
<proteinExistence type="inferred from homology"/>
<dbReference type="Gene3D" id="1.10.720.30">
    <property type="entry name" value="SAP domain"/>
    <property type="match status" value="2"/>
</dbReference>
<dbReference type="GO" id="GO:0140807">
    <property type="term" value="F:NAD+-protein-glutamate ADP-ribosyltransferase activity"/>
    <property type="evidence" value="ECO:0007669"/>
    <property type="project" value="RHEA"/>
</dbReference>
<dbReference type="PANTHER" id="PTHR10459">
    <property type="entry name" value="DNA LIGASE"/>
    <property type="match status" value="1"/>
</dbReference>
<feature type="domain" description="SAP" evidence="20">
    <location>
        <begin position="133"/>
        <end position="167"/>
    </location>
</feature>
<dbReference type="AlphaFoldDB" id="A0A0K9PBJ9"/>
<sequence length="758" mass="86236">MSTFADLKVHELRSELAVRGIDTTGIKSALIRRLSDFEAENPATQRKKRRREPKDDDATALENLRKMGVRELREAAVARGVSSDGTKKEILERIAVVIQETGSMGDGVVQDLQVKNEEVESDCLNTVSAIEILKKMGVKELRQQAGIRGISKSGTKRELLEKLTAALGEKEDITEDVKVEEVVRQEKLVTATKKGAAVLDQWLPEQYKATYHVLQRGSDIYDATLNQTNVGDNNNKYYIIQALESDNGGTFMVYNRWGRVGVKGQSKLHGPYTSEQGAINEFELKFRSKTKNHWSDRKQFIYHSKCYTLLEMDYEGSQGTGNEAVTYKFFGISKLNYFPLNSTLEHCLHIINFHFLKNQDSMDSLDCNLEVAYLHVYYFVNFNYLVFGATILQVETRIEKPLTVNKKSQLDPRLAQFISLICNINMMKQHMLMIGYNAEKLPLGKLSKSTILKGYDVLRRISIVVEQSDRKELERLSGEFYTVIPHDFGFKKMREFVIDTPQKLKLKLAMVEALGEIEIATKLLKDDLDDMNDPLYSCYQHLNCDLLPIEVASNEFSMINKYLVNTHARTHSNYSVNIEQIFKVSRKAEDDWFKKFSGVKNRMLLWHGSRLTNWAGILSQGLRIAPPEAPVTGYMFGKGVYFADMFSKSANYCCSTPQARTGVLLLCEVALGDMSEYLSADYNANNLPDGKLSTKGVGITEPDSSEFQKLDDGVIVPLGKPKEHSNRKGSLLYNEYIVYNVEQIRMRYVVQVNFNFKR</sequence>
<dbReference type="PROSITE" id="PS51060">
    <property type="entry name" value="PARP_ALPHA_HD"/>
    <property type="match status" value="1"/>
</dbReference>
<keyword evidence="9" id="KW-0013">ADP-ribosylation</keyword>
<dbReference type="EC" id="2.4.2.-" evidence="18"/>
<dbReference type="Gene3D" id="2.20.140.10">
    <property type="entry name" value="WGR domain"/>
    <property type="match status" value="1"/>
</dbReference>
<dbReference type="Pfam" id="PF00644">
    <property type="entry name" value="PARP"/>
    <property type="match status" value="1"/>
</dbReference>
<evidence type="ECO:0000256" key="7">
    <source>
        <dbReference type="ARBA" id="ARBA00022723"/>
    </source>
</evidence>
<dbReference type="STRING" id="29655.A0A0K9PBJ9"/>
<dbReference type="SUPFAM" id="SSF142921">
    <property type="entry name" value="WGR domain-like"/>
    <property type="match status" value="1"/>
</dbReference>
<comment type="catalytic activity">
    <reaction evidence="2">
        <text>L-glutamyl-[protein] + NAD(+) = 5-O-(ADP-D-ribosyl)-L-glutamyl-[protein] + nicotinamide</text>
        <dbReference type="Rhea" id="RHEA:58224"/>
        <dbReference type="Rhea" id="RHEA-COMP:10208"/>
        <dbReference type="Rhea" id="RHEA-COMP:15089"/>
        <dbReference type="ChEBI" id="CHEBI:17154"/>
        <dbReference type="ChEBI" id="CHEBI:29973"/>
        <dbReference type="ChEBI" id="CHEBI:57540"/>
        <dbReference type="ChEBI" id="CHEBI:142540"/>
    </reaction>
</comment>
<dbReference type="CDD" id="cd08002">
    <property type="entry name" value="WGR_PARP3_like"/>
    <property type="match status" value="1"/>
</dbReference>
<feature type="domain" description="PARP alpha-helical" evidence="22">
    <location>
        <begin position="407"/>
        <end position="525"/>
    </location>
</feature>
<comment type="catalytic activity">
    <reaction evidence="1">
        <text>L-aspartyl-[protein] + NAD(+) = 4-O-(ADP-D-ribosyl)-L-aspartyl-[protein] + nicotinamide</text>
        <dbReference type="Rhea" id="RHEA:54424"/>
        <dbReference type="Rhea" id="RHEA-COMP:9867"/>
        <dbReference type="Rhea" id="RHEA-COMP:13832"/>
        <dbReference type="ChEBI" id="CHEBI:17154"/>
        <dbReference type="ChEBI" id="CHEBI:29961"/>
        <dbReference type="ChEBI" id="CHEBI:57540"/>
        <dbReference type="ChEBI" id="CHEBI:138102"/>
    </reaction>
</comment>
<evidence type="ECO:0000256" key="19">
    <source>
        <dbReference type="SAM" id="MobiDB-lite"/>
    </source>
</evidence>
<evidence type="ECO:0000256" key="4">
    <source>
        <dbReference type="ARBA" id="ARBA00022676"/>
    </source>
</evidence>
<dbReference type="OrthoDB" id="2017365at2759"/>
<feature type="domain" description="PARP catalytic" evidence="21">
    <location>
        <begin position="533"/>
        <end position="758"/>
    </location>
</feature>
<evidence type="ECO:0000256" key="3">
    <source>
        <dbReference type="ARBA" id="ARBA00004123"/>
    </source>
</evidence>
<dbReference type="GO" id="GO:0140806">
    <property type="term" value="F:NAD+-protein-aspartate ADP-ribosyltransferase activity"/>
    <property type="evidence" value="ECO:0007669"/>
    <property type="project" value="RHEA"/>
</dbReference>
<evidence type="ECO:0000256" key="17">
    <source>
        <dbReference type="ARBA" id="ARBA00033987"/>
    </source>
</evidence>
<dbReference type="InterPro" id="IPR012317">
    <property type="entry name" value="Poly(ADP-ribose)pol_cat_dom"/>
</dbReference>
<name>A0A0K9PBJ9_ZOSMR</name>
<dbReference type="InterPro" id="IPR036930">
    <property type="entry name" value="WGR_dom_sf"/>
</dbReference>
<evidence type="ECO:0000259" key="23">
    <source>
        <dbReference type="PROSITE" id="PS51977"/>
    </source>
</evidence>
<keyword evidence="25" id="KW-1185">Reference proteome</keyword>
<comment type="catalytic activity">
    <reaction evidence="17">
        <text>NAD(+) + (ADP-D-ribosyl)n-acceptor = nicotinamide + (ADP-D-ribosyl)n+1-acceptor + H(+).</text>
        <dbReference type="EC" id="2.4.2.30"/>
    </reaction>
</comment>
<evidence type="ECO:0000256" key="5">
    <source>
        <dbReference type="ARBA" id="ARBA00022679"/>
    </source>
</evidence>
<dbReference type="SMART" id="SM00513">
    <property type="entry name" value="SAP"/>
    <property type="match status" value="3"/>
</dbReference>
<dbReference type="GO" id="GO:0005730">
    <property type="term" value="C:nucleolus"/>
    <property type="evidence" value="ECO:0000318"/>
    <property type="project" value="GO_Central"/>
</dbReference>
<dbReference type="Pfam" id="PF05406">
    <property type="entry name" value="WGR"/>
    <property type="match status" value="1"/>
</dbReference>
<feature type="region of interest" description="Disordered" evidence="19">
    <location>
        <begin position="41"/>
        <end position="60"/>
    </location>
</feature>
<dbReference type="GO" id="GO:0016779">
    <property type="term" value="F:nucleotidyltransferase activity"/>
    <property type="evidence" value="ECO:0007669"/>
    <property type="project" value="UniProtKB-KW"/>
</dbReference>
<dbReference type="SUPFAM" id="SSF47587">
    <property type="entry name" value="Domain of poly(ADP-ribose) polymerase"/>
    <property type="match status" value="1"/>
</dbReference>
<evidence type="ECO:0000256" key="11">
    <source>
        <dbReference type="ARBA" id="ARBA00022833"/>
    </source>
</evidence>
<dbReference type="GO" id="GO:0008270">
    <property type="term" value="F:zinc ion binding"/>
    <property type="evidence" value="ECO:0007669"/>
    <property type="project" value="UniProtKB-KW"/>
</dbReference>
<evidence type="ECO:0000259" key="20">
    <source>
        <dbReference type="PROSITE" id="PS50800"/>
    </source>
</evidence>
<dbReference type="InterPro" id="IPR003034">
    <property type="entry name" value="SAP_dom"/>
</dbReference>
<dbReference type="FunFam" id="2.20.140.10:FF:000001">
    <property type="entry name" value="Poly [ADP-ribose] polymerase"/>
    <property type="match status" value="1"/>
</dbReference>
<dbReference type="SMART" id="SM00773">
    <property type="entry name" value="WGR"/>
    <property type="match status" value="1"/>
</dbReference>
<dbReference type="SUPFAM" id="SSF56399">
    <property type="entry name" value="ADP-ribosylation"/>
    <property type="match status" value="1"/>
</dbReference>
<keyword evidence="10" id="KW-0863">Zinc-finger</keyword>
<dbReference type="PROSITE" id="PS51977">
    <property type="entry name" value="WGR"/>
    <property type="match status" value="1"/>
</dbReference>
<keyword evidence="14" id="KW-0539">Nucleus</keyword>
<dbReference type="FunFam" id="1.20.142.10:FF:000002">
    <property type="entry name" value="Poly [ADP-ribose] polymerase"/>
    <property type="match status" value="1"/>
</dbReference>
<evidence type="ECO:0000313" key="25">
    <source>
        <dbReference type="Proteomes" id="UP000036987"/>
    </source>
</evidence>
<evidence type="ECO:0000256" key="12">
    <source>
        <dbReference type="ARBA" id="ARBA00023027"/>
    </source>
</evidence>
<evidence type="ECO:0000256" key="9">
    <source>
        <dbReference type="ARBA" id="ARBA00022765"/>
    </source>
</evidence>
<evidence type="ECO:0000256" key="18">
    <source>
        <dbReference type="RuleBase" id="RU362114"/>
    </source>
</evidence>
<feature type="domain" description="SAP" evidence="20">
    <location>
        <begin position="4"/>
        <end position="38"/>
    </location>
</feature>
<dbReference type="CDD" id="cd01437">
    <property type="entry name" value="parp_like"/>
    <property type="match status" value="1"/>
</dbReference>
<dbReference type="InterPro" id="IPR004102">
    <property type="entry name" value="Poly(ADP-ribose)pol_reg_dom"/>
</dbReference>
<dbReference type="InterPro" id="IPR036361">
    <property type="entry name" value="SAP_dom_sf"/>
</dbReference>
<evidence type="ECO:0000256" key="15">
    <source>
        <dbReference type="ARBA" id="ARBA00024347"/>
    </source>
</evidence>
<keyword evidence="11" id="KW-0862">Zinc</keyword>
<comment type="subcellular location">
    <subcellularLocation>
        <location evidence="3">Nucleus</location>
    </subcellularLocation>
</comment>
<keyword evidence="5 18" id="KW-0808">Transferase</keyword>
<feature type="domain" description="WGR" evidence="23">
    <location>
        <begin position="210"/>
        <end position="307"/>
    </location>
</feature>
<dbReference type="PANTHER" id="PTHR10459:SF60">
    <property type="entry name" value="POLY [ADP-RIBOSE] POLYMERASE 2"/>
    <property type="match status" value="1"/>
</dbReference>
<evidence type="ECO:0000256" key="13">
    <source>
        <dbReference type="ARBA" id="ARBA00023125"/>
    </source>
</evidence>
<dbReference type="GO" id="GO:0070212">
    <property type="term" value="P:protein poly-ADP-ribosylation"/>
    <property type="evidence" value="ECO:0007669"/>
    <property type="project" value="UniProtKB-ARBA"/>
</dbReference>
<dbReference type="PROSITE" id="PS51059">
    <property type="entry name" value="PARP_CATALYTIC"/>
    <property type="match status" value="1"/>
</dbReference>
<dbReference type="InterPro" id="IPR050800">
    <property type="entry name" value="ARTD/PARP"/>
</dbReference>
<feature type="domain" description="SAP" evidence="20">
    <location>
        <begin position="64"/>
        <end position="98"/>
    </location>
</feature>
<keyword evidence="6" id="KW-0548">Nucleotidyltransferase</keyword>
<protein>
    <recommendedName>
        <fullName evidence="18">Poly [ADP-ribose] polymerase</fullName>
        <shortName evidence="18">PARP</shortName>
        <ecNumber evidence="18">2.4.2.-</ecNumber>
    </recommendedName>
</protein>
<dbReference type="EMBL" id="LFYR01000981">
    <property type="protein sequence ID" value="KMZ66341.1"/>
    <property type="molecule type" value="Genomic_DNA"/>
</dbReference>
<comment type="similarity">
    <text evidence="15">Belongs to the ARTD/PARP family.</text>
</comment>
<dbReference type="Gene3D" id="1.20.142.10">
    <property type="entry name" value="Poly(ADP-ribose) polymerase, regulatory domain"/>
    <property type="match status" value="1"/>
</dbReference>
<evidence type="ECO:0000256" key="6">
    <source>
        <dbReference type="ARBA" id="ARBA00022695"/>
    </source>
</evidence>
<dbReference type="Pfam" id="PF02877">
    <property type="entry name" value="PARP_reg"/>
    <property type="match status" value="1"/>
</dbReference>
<dbReference type="OMA" id="QGENDRF"/>
<evidence type="ECO:0000256" key="1">
    <source>
        <dbReference type="ARBA" id="ARBA00000438"/>
    </source>
</evidence>
<dbReference type="Pfam" id="PF02037">
    <property type="entry name" value="SAP"/>
    <property type="match status" value="1"/>
</dbReference>
<keyword evidence="4 18" id="KW-0328">Glycosyltransferase</keyword>
<reference evidence="25" key="1">
    <citation type="journal article" date="2016" name="Nature">
        <title>The genome of the seagrass Zostera marina reveals angiosperm adaptation to the sea.</title>
        <authorList>
            <person name="Olsen J.L."/>
            <person name="Rouze P."/>
            <person name="Verhelst B."/>
            <person name="Lin Y.-C."/>
            <person name="Bayer T."/>
            <person name="Collen J."/>
            <person name="Dattolo E."/>
            <person name="De Paoli E."/>
            <person name="Dittami S."/>
            <person name="Maumus F."/>
            <person name="Michel G."/>
            <person name="Kersting A."/>
            <person name="Lauritano C."/>
            <person name="Lohaus R."/>
            <person name="Toepel M."/>
            <person name="Tonon T."/>
            <person name="Vanneste K."/>
            <person name="Amirebrahimi M."/>
            <person name="Brakel J."/>
            <person name="Bostroem C."/>
            <person name="Chovatia M."/>
            <person name="Grimwood J."/>
            <person name="Jenkins J.W."/>
            <person name="Jueterbock A."/>
            <person name="Mraz A."/>
            <person name="Stam W.T."/>
            <person name="Tice H."/>
            <person name="Bornberg-Bauer E."/>
            <person name="Green P.J."/>
            <person name="Pearson G.A."/>
            <person name="Procaccini G."/>
            <person name="Duarte C.M."/>
            <person name="Schmutz J."/>
            <person name="Reusch T.B.H."/>
            <person name="Van de Peer Y."/>
        </authorList>
    </citation>
    <scope>NUCLEOTIDE SEQUENCE [LARGE SCALE GENOMIC DNA]</scope>
    <source>
        <strain evidence="25">cv. Finnish</strain>
    </source>
</reference>
<comment type="caution">
    <text evidence="24">The sequence shown here is derived from an EMBL/GenBank/DDBJ whole genome shotgun (WGS) entry which is preliminary data.</text>
</comment>